<sequence>MAENYLEPWKRLDGKVVMITGASSGLGRELCLNLAQAGCKIIAAARRVDRLESLCEEINRMESCNGVRVVGIELDVNAKGEVIQACVEKAWNSFGWIDALVNNAGVRGNSF</sequence>
<dbReference type="PRINTS" id="PR00081">
    <property type="entry name" value="GDHRDH"/>
</dbReference>
<evidence type="ECO:0000313" key="1">
    <source>
        <dbReference type="EMBL" id="KAF9621368.1"/>
    </source>
</evidence>
<organism evidence="1 2">
    <name type="scientific">Coptis chinensis</name>
    <dbReference type="NCBI Taxonomy" id="261450"/>
    <lineage>
        <taxon>Eukaryota</taxon>
        <taxon>Viridiplantae</taxon>
        <taxon>Streptophyta</taxon>
        <taxon>Embryophyta</taxon>
        <taxon>Tracheophyta</taxon>
        <taxon>Spermatophyta</taxon>
        <taxon>Magnoliopsida</taxon>
        <taxon>Ranunculales</taxon>
        <taxon>Ranunculaceae</taxon>
        <taxon>Coptidoideae</taxon>
        <taxon>Coptis</taxon>
    </lineage>
</organism>
<dbReference type="EMBL" id="JADFTS010000002">
    <property type="protein sequence ID" value="KAF9621368.1"/>
    <property type="molecule type" value="Genomic_DNA"/>
</dbReference>
<dbReference type="AlphaFoldDB" id="A0A835M6D9"/>
<dbReference type="Gene3D" id="3.40.50.720">
    <property type="entry name" value="NAD(P)-binding Rossmann-like Domain"/>
    <property type="match status" value="1"/>
</dbReference>
<dbReference type="PANTHER" id="PTHR44375">
    <property type="entry name" value="BETA-KETOACYL-ACP REDUCTASE-LIKE PROTEIN-RELATED"/>
    <property type="match status" value="1"/>
</dbReference>
<comment type="caution">
    <text evidence="1">The sequence shown here is derived from an EMBL/GenBank/DDBJ whole genome shotgun (WGS) entry which is preliminary data.</text>
</comment>
<reference evidence="1 2" key="1">
    <citation type="submission" date="2020-10" db="EMBL/GenBank/DDBJ databases">
        <title>The Coptis chinensis genome and diversification of protoberbering-type alkaloids.</title>
        <authorList>
            <person name="Wang B."/>
            <person name="Shu S."/>
            <person name="Song C."/>
            <person name="Liu Y."/>
        </authorList>
    </citation>
    <scope>NUCLEOTIDE SEQUENCE [LARGE SCALE GENOMIC DNA]</scope>
    <source>
        <strain evidence="1">HL-2020</strain>
        <tissue evidence="1">Leaf</tissue>
    </source>
</reference>
<evidence type="ECO:0000313" key="2">
    <source>
        <dbReference type="Proteomes" id="UP000631114"/>
    </source>
</evidence>
<dbReference type="Pfam" id="PF00106">
    <property type="entry name" value="adh_short"/>
    <property type="match status" value="1"/>
</dbReference>
<gene>
    <name evidence="1" type="ORF">IFM89_020027</name>
</gene>
<dbReference type="SUPFAM" id="SSF51735">
    <property type="entry name" value="NAD(P)-binding Rossmann-fold domains"/>
    <property type="match status" value="1"/>
</dbReference>
<dbReference type="OrthoDB" id="47007at2759"/>
<proteinExistence type="predicted"/>
<dbReference type="InterPro" id="IPR036291">
    <property type="entry name" value="NAD(P)-bd_dom_sf"/>
</dbReference>
<dbReference type="InterPro" id="IPR002347">
    <property type="entry name" value="SDR_fam"/>
</dbReference>
<dbReference type="PANTHER" id="PTHR44375:SF2">
    <property type="entry name" value="BETA-KETOACYL-ACP REDUCTASE-LIKE PROTEIN-RELATED"/>
    <property type="match status" value="1"/>
</dbReference>
<accession>A0A835M6D9</accession>
<keyword evidence="2" id="KW-1185">Reference proteome</keyword>
<name>A0A835M6D9_9MAGN</name>
<protein>
    <submittedName>
        <fullName evidence="1">Uncharacterized protein</fullName>
    </submittedName>
</protein>
<dbReference type="Proteomes" id="UP000631114">
    <property type="component" value="Unassembled WGS sequence"/>
</dbReference>